<proteinExistence type="predicted"/>
<accession>A0A9N7TSA3</accession>
<protein>
    <submittedName>
        <fullName evidence="2">Uncharacterized protein</fullName>
    </submittedName>
</protein>
<sequence length="228" mass="24498">MFWFSGAADLRRTRLLLCELLKWRLPVEPVEPGCARDGSLICYVTSLLLLEHIQAPRAPRAASILTARTAAASSSSDPCREKDWQQGIGRPVMYHAVVVIFLELLRLGVFSPRPCSPRSFIVTDSALPVQGHAVVMSAPLIGCAVGRVGPTHLPALWSPSSHVRPDPLMSSAPGGTSTMISMSGASLSPPVIFAYVADADDSEERGAPPTVWGPTESSVESEREQENI</sequence>
<gene>
    <name evidence="2" type="ORF">PLEPLA_LOCUS5942</name>
</gene>
<dbReference type="Proteomes" id="UP001153269">
    <property type="component" value="Unassembled WGS sequence"/>
</dbReference>
<evidence type="ECO:0000256" key="1">
    <source>
        <dbReference type="SAM" id="MobiDB-lite"/>
    </source>
</evidence>
<organism evidence="2 3">
    <name type="scientific">Pleuronectes platessa</name>
    <name type="common">European plaice</name>
    <dbReference type="NCBI Taxonomy" id="8262"/>
    <lineage>
        <taxon>Eukaryota</taxon>
        <taxon>Metazoa</taxon>
        <taxon>Chordata</taxon>
        <taxon>Craniata</taxon>
        <taxon>Vertebrata</taxon>
        <taxon>Euteleostomi</taxon>
        <taxon>Actinopterygii</taxon>
        <taxon>Neopterygii</taxon>
        <taxon>Teleostei</taxon>
        <taxon>Neoteleostei</taxon>
        <taxon>Acanthomorphata</taxon>
        <taxon>Carangaria</taxon>
        <taxon>Pleuronectiformes</taxon>
        <taxon>Pleuronectoidei</taxon>
        <taxon>Pleuronectidae</taxon>
        <taxon>Pleuronectes</taxon>
    </lineage>
</organism>
<reference evidence="2" key="1">
    <citation type="submission" date="2020-03" db="EMBL/GenBank/DDBJ databases">
        <authorList>
            <person name="Weist P."/>
        </authorList>
    </citation>
    <scope>NUCLEOTIDE SEQUENCE</scope>
</reference>
<dbReference type="EMBL" id="CADEAL010000305">
    <property type="protein sequence ID" value="CAB1418120.1"/>
    <property type="molecule type" value="Genomic_DNA"/>
</dbReference>
<evidence type="ECO:0000313" key="2">
    <source>
        <dbReference type="EMBL" id="CAB1418120.1"/>
    </source>
</evidence>
<name>A0A9N7TSA3_PLEPL</name>
<evidence type="ECO:0000313" key="3">
    <source>
        <dbReference type="Proteomes" id="UP001153269"/>
    </source>
</evidence>
<feature type="region of interest" description="Disordered" evidence="1">
    <location>
        <begin position="199"/>
        <end position="228"/>
    </location>
</feature>
<comment type="caution">
    <text evidence="2">The sequence shown here is derived from an EMBL/GenBank/DDBJ whole genome shotgun (WGS) entry which is preliminary data.</text>
</comment>
<keyword evidence="3" id="KW-1185">Reference proteome</keyword>
<dbReference type="AlphaFoldDB" id="A0A9N7TSA3"/>